<dbReference type="GO" id="GO:0007005">
    <property type="term" value="P:mitochondrion organization"/>
    <property type="evidence" value="ECO:0007669"/>
    <property type="project" value="TreeGrafter"/>
</dbReference>
<accession>A0A5M9JHB8</accession>
<dbReference type="InterPro" id="IPR039960">
    <property type="entry name" value="MCP1"/>
</dbReference>
<evidence type="ECO:0000313" key="3">
    <source>
        <dbReference type="Proteomes" id="UP000322873"/>
    </source>
</evidence>
<sequence>MGGRRDSNASDDTFVDLQQLDPSPIDSPSDWDEKLPLLPSHASFGRSSTLGLSGSGRGAVYYLTRIQRYSSYAFSYLLLTRPYYQSFPLEPLLIGLPLAAHITSGVALRLYRRRVSEKRYSSHQPSSSLSYFSFFSPKFWPTISYTSISGYILAPLVASHIFVNRAIP</sequence>
<feature type="region of interest" description="Disordered" evidence="1">
    <location>
        <begin position="1"/>
        <end position="28"/>
    </location>
</feature>
<comment type="caution">
    <text evidence="2">The sequence shown here is derived from an EMBL/GenBank/DDBJ whole genome shotgun (WGS) entry which is preliminary data.</text>
</comment>
<dbReference type="PANTHER" id="PTHR38409:SF1">
    <property type="entry name" value="MITOCHONDRIAL ADAPTER PROTEIN MCP1"/>
    <property type="match status" value="1"/>
</dbReference>
<dbReference type="PANTHER" id="PTHR38409">
    <property type="entry name" value="MDM10-COMPLEMENTING PROTEIN 1"/>
    <property type="match status" value="1"/>
</dbReference>
<dbReference type="GO" id="GO:0055088">
    <property type="term" value="P:lipid homeostasis"/>
    <property type="evidence" value="ECO:0007669"/>
    <property type="project" value="InterPro"/>
</dbReference>
<dbReference type="GO" id="GO:0005741">
    <property type="term" value="C:mitochondrial outer membrane"/>
    <property type="evidence" value="ECO:0007669"/>
    <property type="project" value="TreeGrafter"/>
</dbReference>
<evidence type="ECO:0000256" key="1">
    <source>
        <dbReference type="SAM" id="MobiDB-lite"/>
    </source>
</evidence>
<dbReference type="EMBL" id="VICG01000010">
    <property type="protein sequence ID" value="KAA8567733.1"/>
    <property type="molecule type" value="Genomic_DNA"/>
</dbReference>
<evidence type="ECO:0008006" key="4">
    <source>
        <dbReference type="Google" id="ProtNLM"/>
    </source>
</evidence>
<reference evidence="2 3" key="1">
    <citation type="submission" date="2019-06" db="EMBL/GenBank/DDBJ databases">
        <title>Genome Sequence of the Brown Rot Fungal Pathogen Monilinia fructicola.</title>
        <authorList>
            <person name="De Miccolis Angelini R.M."/>
            <person name="Landi L."/>
            <person name="Abate D."/>
            <person name="Pollastro S."/>
            <person name="Romanazzi G."/>
            <person name="Faretra F."/>
        </authorList>
    </citation>
    <scope>NUCLEOTIDE SEQUENCE [LARGE SCALE GENOMIC DNA]</scope>
    <source>
        <strain evidence="2 3">Mfrc123</strain>
    </source>
</reference>
<name>A0A5M9JHB8_MONFR</name>
<dbReference type="Proteomes" id="UP000322873">
    <property type="component" value="Unassembled WGS sequence"/>
</dbReference>
<protein>
    <recommendedName>
        <fullName evidence="4">Mitochondrial adapter protein MCP1 transmembrane domain-containing protein</fullName>
    </recommendedName>
</protein>
<dbReference type="AlphaFoldDB" id="A0A5M9JHB8"/>
<organism evidence="2 3">
    <name type="scientific">Monilinia fructicola</name>
    <name type="common">Brown rot fungus</name>
    <name type="synonym">Ciboria fructicola</name>
    <dbReference type="NCBI Taxonomy" id="38448"/>
    <lineage>
        <taxon>Eukaryota</taxon>
        <taxon>Fungi</taxon>
        <taxon>Dikarya</taxon>
        <taxon>Ascomycota</taxon>
        <taxon>Pezizomycotina</taxon>
        <taxon>Leotiomycetes</taxon>
        <taxon>Helotiales</taxon>
        <taxon>Sclerotiniaceae</taxon>
        <taxon>Monilinia</taxon>
    </lineage>
</organism>
<gene>
    <name evidence="2" type="ORF">EYC84_008204</name>
</gene>
<dbReference type="VEuPathDB" id="FungiDB:MFRU_010g01330"/>
<proteinExistence type="predicted"/>
<keyword evidence="3" id="KW-1185">Reference proteome</keyword>
<evidence type="ECO:0000313" key="2">
    <source>
        <dbReference type="EMBL" id="KAA8567733.1"/>
    </source>
</evidence>